<dbReference type="PATRIC" id="fig|1121305.3.peg.956"/>
<accession>A0A151APZ2</accession>
<sequence length="295" mass="34245">MIKKIAIAIMAGVLMISFNKYNSLTNTTAKTIAMTTKSKYVEDIVYKFMPKDMELYSAIKSKRNNTIKYKDLDGDKEKEILFTFKSIKNDNVGGIIVLKEDGGEWKEILRDYGEGRLVYDIYYADINGDNKDELLIGSFIGYKEGNDLRIYKFNDDCKLQLIGEEGYHKILIKDMPNTQGRCDGRDEIALWQKANGDAYVVKVLRFNDGGLVEARDVYPYYFKKVVDYYKFNLKKDYNKNNALMWYYFIDAQLKANNPKEALNSIYEVKKLCPEGYGNMKKMFDRLEKQAIGSYN</sequence>
<name>A0A151APZ2_9CLOT</name>
<dbReference type="InterPro" id="IPR028994">
    <property type="entry name" value="Integrin_alpha_N"/>
</dbReference>
<keyword evidence="1" id="KW-0732">Signal</keyword>
<dbReference type="RefSeq" id="WP_061857831.1">
    <property type="nucleotide sequence ID" value="NZ_LTBB01000003.1"/>
</dbReference>
<dbReference type="STRING" id="1121305.CLCOL_09400"/>
<evidence type="ECO:0000256" key="1">
    <source>
        <dbReference type="SAM" id="SignalP"/>
    </source>
</evidence>
<proteinExistence type="predicted"/>
<feature type="chain" id="PRO_5038508211" description="FG-GAP repeat protein" evidence="1">
    <location>
        <begin position="23"/>
        <end position="295"/>
    </location>
</feature>
<reference evidence="2 3" key="1">
    <citation type="submission" date="2016-02" db="EMBL/GenBank/DDBJ databases">
        <title>Genome sequence of Clostridium colicanis DSM 13634.</title>
        <authorList>
            <person name="Poehlein A."/>
            <person name="Daniel R."/>
        </authorList>
    </citation>
    <scope>NUCLEOTIDE SEQUENCE [LARGE SCALE GENOMIC DNA]</scope>
    <source>
        <strain evidence="2 3">DSM 13634</strain>
    </source>
</reference>
<organism evidence="2 3">
    <name type="scientific">Clostridium colicanis DSM 13634</name>
    <dbReference type="NCBI Taxonomy" id="1121305"/>
    <lineage>
        <taxon>Bacteria</taxon>
        <taxon>Bacillati</taxon>
        <taxon>Bacillota</taxon>
        <taxon>Clostridia</taxon>
        <taxon>Eubacteriales</taxon>
        <taxon>Clostridiaceae</taxon>
        <taxon>Clostridium</taxon>
    </lineage>
</organism>
<evidence type="ECO:0008006" key="4">
    <source>
        <dbReference type="Google" id="ProtNLM"/>
    </source>
</evidence>
<dbReference type="AlphaFoldDB" id="A0A151APZ2"/>
<evidence type="ECO:0000313" key="2">
    <source>
        <dbReference type="EMBL" id="KYH29709.1"/>
    </source>
</evidence>
<gene>
    <name evidence="2" type="ORF">CLCOL_09400</name>
</gene>
<keyword evidence="3" id="KW-1185">Reference proteome</keyword>
<dbReference type="Proteomes" id="UP000075374">
    <property type="component" value="Unassembled WGS sequence"/>
</dbReference>
<comment type="caution">
    <text evidence="2">The sequence shown here is derived from an EMBL/GenBank/DDBJ whole genome shotgun (WGS) entry which is preliminary data.</text>
</comment>
<dbReference type="SUPFAM" id="SSF69318">
    <property type="entry name" value="Integrin alpha N-terminal domain"/>
    <property type="match status" value="1"/>
</dbReference>
<dbReference type="EMBL" id="LTBB01000003">
    <property type="protein sequence ID" value="KYH29709.1"/>
    <property type="molecule type" value="Genomic_DNA"/>
</dbReference>
<evidence type="ECO:0000313" key="3">
    <source>
        <dbReference type="Proteomes" id="UP000075374"/>
    </source>
</evidence>
<protein>
    <recommendedName>
        <fullName evidence="4">FG-GAP repeat protein</fullName>
    </recommendedName>
</protein>
<feature type="signal peptide" evidence="1">
    <location>
        <begin position="1"/>
        <end position="22"/>
    </location>
</feature>